<dbReference type="Gene3D" id="1.20.59.20">
    <property type="match status" value="1"/>
</dbReference>
<reference evidence="10 11" key="1">
    <citation type="submission" date="2019-01" db="EMBL/GenBank/DDBJ databases">
        <title>Genome sequencing of strain FW100M-2.</title>
        <authorList>
            <person name="Heo J."/>
            <person name="Kim S.-J."/>
            <person name="Kim J.-S."/>
            <person name="Hong S.-B."/>
            <person name="Kwon S.-W."/>
        </authorList>
    </citation>
    <scope>NUCLEOTIDE SEQUENCE [LARGE SCALE GENOMIC DNA]</scope>
    <source>
        <strain evidence="10 11">FW100M-2</strain>
    </source>
</reference>
<comment type="domain">
    <text evidence="8">The N-terminal region contains the highly conserved SGGXDS motif, predicted to be a P-loop motif involved in ATP binding.</text>
</comment>
<dbReference type="NCBIfam" id="TIGR02433">
    <property type="entry name" value="lysidine_TilS_C"/>
    <property type="match status" value="1"/>
</dbReference>
<comment type="similarity">
    <text evidence="8">Belongs to the tRNA(Ile)-lysidine synthase family.</text>
</comment>
<dbReference type="PANTHER" id="PTHR43033">
    <property type="entry name" value="TRNA(ILE)-LYSIDINE SYNTHASE-RELATED"/>
    <property type="match status" value="1"/>
</dbReference>
<dbReference type="SUPFAM" id="SSF52402">
    <property type="entry name" value="Adenine nucleotide alpha hydrolases-like"/>
    <property type="match status" value="1"/>
</dbReference>
<accession>A0A4P6EVV5</accession>
<evidence type="ECO:0000256" key="4">
    <source>
        <dbReference type="ARBA" id="ARBA00022694"/>
    </source>
</evidence>
<dbReference type="PANTHER" id="PTHR43033:SF1">
    <property type="entry name" value="TRNA(ILE)-LYSIDINE SYNTHASE-RELATED"/>
    <property type="match status" value="1"/>
</dbReference>
<dbReference type="InterPro" id="IPR012795">
    <property type="entry name" value="tRNA_Ile_lys_synt_N"/>
</dbReference>
<evidence type="ECO:0000256" key="7">
    <source>
        <dbReference type="ARBA" id="ARBA00048539"/>
    </source>
</evidence>
<comment type="catalytic activity">
    <reaction evidence="7 8">
        <text>cytidine(34) in tRNA(Ile2) + L-lysine + ATP = lysidine(34) in tRNA(Ile2) + AMP + diphosphate + H(+)</text>
        <dbReference type="Rhea" id="RHEA:43744"/>
        <dbReference type="Rhea" id="RHEA-COMP:10625"/>
        <dbReference type="Rhea" id="RHEA-COMP:10670"/>
        <dbReference type="ChEBI" id="CHEBI:15378"/>
        <dbReference type="ChEBI" id="CHEBI:30616"/>
        <dbReference type="ChEBI" id="CHEBI:32551"/>
        <dbReference type="ChEBI" id="CHEBI:33019"/>
        <dbReference type="ChEBI" id="CHEBI:82748"/>
        <dbReference type="ChEBI" id="CHEBI:83665"/>
        <dbReference type="ChEBI" id="CHEBI:456215"/>
        <dbReference type="EC" id="6.3.4.19"/>
    </reaction>
</comment>
<dbReference type="SUPFAM" id="SSF56037">
    <property type="entry name" value="PheT/TilS domain"/>
    <property type="match status" value="1"/>
</dbReference>
<evidence type="ECO:0000256" key="5">
    <source>
        <dbReference type="ARBA" id="ARBA00022741"/>
    </source>
</evidence>
<dbReference type="InterPro" id="IPR012796">
    <property type="entry name" value="Lysidine-tRNA-synth_C"/>
</dbReference>
<keyword evidence="2 8" id="KW-0963">Cytoplasm</keyword>
<comment type="function">
    <text evidence="8">Ligates lysine onto the cytidine present at position 34 of the AUA codon-specific tRNA(Ile) that contains the anticodon CAU, in an ATP-dependent manner. Cytidine is converted to lysidine, thus changing the amino acid specificity of the tRNA from methionine to isoleucine.</text>
</comment>
<feature type="binding site" evidence="8">
    <location>
        <begin position="32"/>
        <end position="37"/>
    </location>
    <ligand>
        <name>ATP</name>
        <dbReference type="ChEBI" id="CHEBI:30616"/>
    </ligand>
</feature>
<comment type="subcellular location">
    <subcellularLocation>
        <location evidence="1 8">Cytoplasm</location>
    </subcellularLocation>
</comment>
<organism evidence="10 11">
    <name type="scientific">Paenibacillus protaetiae</name>
    <dbReference type="NCBI Taxonomy" id="2509456"/>
    <lineage>
        <taxon>Bacteria</taxon>
        <taxon>Bacillati</taxon>
        <taxon>Bacillota</taxon>
        <taxon>Bacilli</taxon>
        <taxon>Bacillales</taxon>
        <taxon>Paenibacillaceae</taxon>
        <taxon>Paenibacillus</taxon>
    </lineage>
</organism>
<dbReference type="SMART" id="SM00977">
    <property type="entry name" value="TilS_C"/>
    <property type="match status" value="1"/>
</dbReference>
<dbReference type="Gene3D" id="3.40.50.620">
    <property type="entry name" value="HUPs"/>
    <property type="match status" value="1"/>
</dbReference>
<keyword evidence="5 8" id="KW-0547">Nucleotide-binding</keyword>
<dbReference type="EC" id="6.3.4.19" evidence="8"/>
<evidence type="ECO:0000256" key="1">
    <source>
        <dbReference type="ARBA" id="ARBA00004496"/>
    </source>
</evidence>
<dbReference type="GO" id="GO:0005524">
    <property type="term" value="F:ATP binding"/>
    <property type="evidence" value="ECO:0007669"/>
    <property type="project" value="UniProtKB-UniRule"/>
</dbReference>
<dbReference type="InterPro" id="IPR015262">
    <property type="entry name" value="tRNA_Ile_lys_synt_subst-bd"/>
</dbReference>
<dbReference type="Pfam" id="PF01171">
    <property type="entry name" value="ATP_bind_3"/>
    <property type="match status" value="1"/>
</dbReference>
<sequence length="474" mass="52968">MMGDDGRLRALKRLAAEEKLWRKGDRVVVAVSGGPDSMALLHMLSRLRAEEGIALVAAHANHGFRAESEEEAVMVRDYAAQLGVPFEHAALHMPDYIEETGMNSQEASRTKRYAFLHEAAQKHGAGIIALAHHADDQAETVMMRLLRGTGTTGLAAIAMRRSEKNVELIRPLLRMRKSELLQYCADFHIPYCIDSSNEKRDYFRNVVRLDVLPYLSRLNPGFTGSLCRLAHIAGAEDDWMEHEAEKIFRETVAVTPSGAELDAESLAGLHVALQRRLIKLILNYLSQDADSVSFEQIESMRAAARTGAKSTWKLDAGGNIRFLREYGKLRFVRLDEARPIPAEGSYPYEVHGAGSVTVNEFASIFTFTVLPAEANRMPEGRHEACFDMSKLTFPLKIRNRQPGDRMNILGLNGSKKVQDMFVDAKVAPSLRERYPILCDAEGRLLWVPGIRRSGHALAQAGQTESILHVRMEHE</sequence>
<dbReference type="CDD" id="cd01992">
    <property type="entry name" value="TilS_N"/>
    <property type="match status" value="1"/>
</dbReference>
<evidence type="ECO:0000256" key="6">
    <source>
        <dbReference type="ARBA" id="ARBA00022840"/>
    </source>
</evidence>
<evidence type="ECO:0000313" key="10">
    <source>
        <dbReference type="EMBL" id="QAY67430.1"/>
    </source>
</evidence>
<dbReference type="InterPro" id="IPR014729">
    <property type="entry name" value="Rossmann-like_a/b/a_fold"/>
</dbReference>
<dbReference type="OrthoDB" id="9807403at2"/>
<gene>
    <name evidence="8 10" type="primary">tilS</name>
    <name evidence="10" type="ORF">ET464_14570</name>
</gene>
<evidence type="ECO:0000256" key="8">
    <source>
        <dbReference type="HAMAP-Rule" id="MF_01161"/>
    </source>
</evidence>
<dbReference type="KEGG" id="pprt:ET464_14570"/>
<dbReference type="InterPro" id="IPR012094">
    <property type="entry name" value="tRNA_Ile_lys_synt"/>
</dbReference>
<keyword evidence="11" id="KW-1185">Reference proteome</keyword>
<dbReference type="GO" id="GO:0006400">
    <property type="term" value="P:tRNA modification"/>
    <property type="evidence" value="ECO:0007669"/>
    <property type="project" value="UniProtKB-UniRule"/>
</dbReference>
<dbReference type="HAMAP" id="MF_01161">
    <property type="entry name" value="tRNA_Ile_lys_synt"/>
    <property type="match status" value="1"/>
</dbReference>
<evidence type="ECO:0000256" key="2">
    <source>
        <dbReference type="ARBA" id="ARBA00022490"/>
    </source>
</evidence>
<dbReference type="EMBL" id="CP035492">
    <property type="protein sequence ID" value="QAY67430.1"/>
    <property type="molecule type" value="Genomic_DNA"/>
</dbReference>
<dbReference type="Pfam" id="PF09179">
    <property type="entry name" value="TilS"/>
    <property type="match status" value="1"/>
</dbReference>
<keyword evidence="6 8" id="KW-0067">ATP-binding</keyword>
<evidence type="ECO:0000256" key="3">
    <source>
        <dbReference type="ARBA" id="ARBA00022598"/>
    </source>
</evidence>
<dbReference type="InterPro" id="IPR011063">
    <property type="entry name" value="TilS/TtcA_N"/>
</dbReference>
<evidence type="ECO:0000313" key="11">
    <source>
        <dbReference type="Proteomes" id="UP000293568"/>
    </source>
</evidence>
<protein>
    <recommendedName>
        <fullName evidence="8">tRNA(Ile)-lysidine synthase</fullName>
        <ecNumber evidence="8">6.3.4.19</ecNumber>
    </recommendedName>
    <alternativeName>
        <fullName evidence="8">tRNA(Ile)-2-lysyl-cytidine synthase</fullName>
    </alternativeName>
    <alternativeName>
        <fullName evidence="8">tRNA(Ile)-lysidine synthetase</fullName>
    </alternativeName>
</protein>
<keyword evidence="3 8" id="KW-0436">Ligase</keyword>
<dbReference type="GO" id="GO:0005737">
    <property type="term" value="C:cytoplasm"/>
    <property type="evidence" value="ECO:0007669"/>
    <property type="project" value="UniProtKB-SubCell"/>
</dbReference>
<evidence type="ECO:0000259" key="9">
    <source>
        <dbReference type="SMART" id="SM00977"/>
    </source>
</evidence>
<dbReference type="Proteomes" id="UP000293568">
    <property type="component" value="Chromosome"/>
</dbReference>
<feature type="domain" description="Lysidine-tRNA(Ile) synthetase C-terminal" evidence="9">
    <location>
        <begin position="395"/>
        <end position="469"/>
    </location>
</feature>
<dbReference type="RefSeq" id="WP_129442072.1">
    <property type="nucleotide sequence ID" value="NZ_CP035492.1"/>
</dbReference>
<dbReference type="NCBIfam" id="TIGR02432">
    <property type="entry name" value="lysidine_TilS_N"/>
    <property type="match status" value="1"/>
</dbReference>
<dbReference type="SUPFAM" id="SSF82829">
    <property type="entry name" value="MesJ substrate recognition domain-like"/>
    <property type="match status" value="1"/>
</dbReference>
<dbReference type="GO" id="GO:0032267">
    <property type="term" value="F:tRNA(Ile)-lysidine synthase activity"/>
    <property type="evidence" value="ECO:0007669"/>
    <property type="project" value="UniProtKB-EC"/>
</dbReference>
<dbReference type="Pfam" id="PF11734">
    <property type="entry name" value="TilS_C"/>
    <property type="match status" value="1"/>
</dbReference>
<proteinExistence type="inferred from homology"/>
<keyword evidence="4 8" id="KW-0819">tRNA processing</keyword>
<dbReference type="AlphaFoldDB" id="A0A4P6EVV5"/>
<name>A0A4P6EVV5_9BACL</name>